<feature type="region of interest" description="Disordered" evidence="1">
    <location>
        <begin position="242"/>
        <end position="271"/>
    </location>
</feature>
<protein>
    <submittedName>
        <fullName evidence="3">Protein phosphatase 2C domain-containing protein</fullName>
    </submittedName>
</protein>
<dbReference type="EMBL" id="JAQFWQ010000014">
    <property type="protein sequence ID" value="MDA2810481.1"/>
    <property type="molecule type" value="Genomic_DNA"/>
</dbReference>
<evidence type="ECO:0000259" key="2">
    <source>
        <dbReference type="Pfam" id="PF13672"/>
    </source>
</evidence>
<dbReference type="Pfam" id="PF13672">
    <property type="entry name" value="PP2C_2"/>
    <property type="match status" value="1"/>
</dbReference>
<evidence type="ECO:0000256" key="1">
    <source>
        <dbReference type="SAM" id="MobiDB-lite"/>
    </source>
</evidence>
<sequence>MDIAWASRPGDGAFNEDVAASGGGWAFVLDGATAPPGAEEACRHSVRWTVRRLAAELAALLDGVGDEGAPRLPLVSALEEATVRTRAAHGPGCDPDHPDAPATTVAAVRAVPDGLEYLVLADSAVLLPVPGGPPEVLTDDRLDHLPGGRPYSPALVRAMRNAPGGFWVAGSRPEAAREALTGVRPFPAAPDGTPDRRFALLTDGCTRLAERFGHGWDRVWKCLEDEGPRALISWVRSEEIRSEEAHTAPRGKRHDDATALLGRLPDQHLPR</sequence>
<comment type="caution">
    <text evidence="3">The sequence shown here is derived from an EMBL/GenBank/DDBJ whole genome shotgun (WGS) entry which is preliminary data.</text>
</comment>
<name>A0ABT4U0M8_9ACTN</name>
<feature type="domain" description="PPM-type phosphatase" evidence="2">
    <location>
        <begin position="11"/>
        <end position="234"/>
    </location>
</feature>
<feature type="compositionally biased region" description="Basic and acidic residues" evidence="1">
    <location>
        <begin position="242"/>
        <end position="257"/>
    </location>
</feature>
<dbReference type="RefSeq" id="WP_270684625.1">
    <property type="nucleotide sequence ID" value="NZ_JAQFWQ010000014.1"/>
</dbReference>
<dbReference type="InterPro" id="IPR036457">
    <property type="entry name" value="PPM-type-like_dom_sf"/>
</dbReference>
<dbReference type="SUPFAM" id="SSF81606">
    <property type="entry name" value="PP2C-like"/>
    <property type="match status" value="1"/>
</dbReference>
<proteinExistence type="predicted"/>
<dbReference type="InterPro" id="IPR001932">
    <property type="entry name" value="PPM-type_phosphatase-like_dom"/>
</dbReference>
<evidence type="ECO:0000313" key="3">
    <source>
        <dbReference type="EMBL" id="MDA2810481.1"/>
    </source>
</evidence>
<keyword evidence="4" id="KW-1185">Reference proteome</keyword>
<dbReference type="Proteomes" id="UP001527866">
    <property type="component" value="Unassembled WGS sequence"/>
</dbReference>
<accession>A0ABT4U0M8</accession>
<evidence type="ECO:0000313" key="4">
    <source>
        <dbReference type="Proteomes" id="UP001527866"/>
    </source>
</evidence>
<gene>
    <name evidence="3" type="ORF">O4J56_07515</name>
</gene>
<reference evidence="3 4" key="1">
    <citation type="submission" date="2023-01" db="EMBL/GenBank/DDBJ databases">
        <title>Draft genome sequence of Nocardiopsis sp. RSe5-2 isolated from halophytes.</title>
        <authorList>
            <person name="Duangmal K."/>
            <person name="Chantavorakit T."/>
        </authorList>
    </citation>
    <scope>NUCLEOTIDE SEQUENCE [LARGE SCALE GENOMIC DNA]</scope>
    <source>
        <strain evidence="3 4">RSe5-2</strain>
    </source>
</reference>
<organism evidence="3 4">
    <name type="scientific">Nocardiopsis endophytica</name>
    <dbReference type="NCBI Taxonomy" id="3018445"/>
    <lineage>
        <taxon>Bacteria</taxon>
        <taxon>Bacillati</taxon>
        <taxon>Actinomycetota</taxon>
        <taxon>Actinomycetes</taxon>
        <taxon>Streptosporangiales</taxon>
        <taxon>Nocardiopsidaceae</taxon>
        <taxon>Nocardiopsis</taxon>
    </lineage>
</organism>